<sequence length="333" mass="37033">MATAHPTSTSYEEEPPSYTTTFPERDPSRTDVIKAACRALDHRAHPAFGGADARSIDRLRNWLCYMLTVDYKVATASTPVTLSAADAAHFDNLFATLEAYSNINATTTTTQPHTKETAAVTATADTAKHDDRAAALESAFWTHIHLPSQALNIPTATVALYLRRFAVNKTAPLATYAGSDAATVVLETTHGGGMRGWAAKLLTDRSILVPRVAPNRGVEQGLLRAIAELVEAWFVRLDGFECRVVEAQRRELRSWRKEGEGEKDSGWRHEVVGAFELTEMGRRWEERWRAAAEAEAMVVEVAEQQQQQRRQQQRSGDGSGLWERVKWHFGMLV</sequence>
<reference evidence="2 3" key="1">
    <citation type="submission" date="2024-02" db="EMBL/GenBank/DDBJ databases">
        <title>De novo assembly and annotation of 12 fungi associated with fruit tree decline syndrome in Ontario, Canada.</title>
        <authorList>
            <person name="Sulman M."/>
            <person name="Ellouze W."/>
            <person name="Ilyukhin E."/>
        </authorList>
    </citation>
    <scope>NUCLEOTIDE SEQUENCE [LARGE SCALE GENOMIC DNA]</scope>
    <source>
        <strain evidence="2 3">FDS-637</strain>
    </source>
</reference>
<gene>
    <name evidence="2" type="ORF">SLS55_002246</name>
</gene>
<organism evidence="2 3">
    <name type="scientific">Diplodia seriata</name>
    <dbReference type="NCBI Taxonomy" id="420778"/>
    <lineage>
        <taxon>Eukaryota</taxon>
        <taxon>Fungi</taxon>
        <taxon>Dikarya</taxon>
        <taxon>Ascomycota</taxon>
        <taxon>Pezizomycotina</taxon>
        <taxon>Dothideomycetes</taxon>
        <taxon>Dothideomycetes incertae sedis</taxon>
        <taxon>Botryosphaeriales</taxon>
        <taxon>Botryosphaeriaceae</taxon>
        <taxon>Diplodia</taxon>
    </lineage>
</organism>
<feature type="region of interest" description="Disordered" evidence="1">
    <location>
        <begin position="1"/>
        <end position="26"/>
    </location>
</feature>
<evidence type="ECO:0000313" key="2">
    <source>
        <dbReference type="EMBL" id="KAL0263266.1"/>
    </source>
</evidence>
<dbReference type="RefSeq" id="XP_066636295.1">
    <property type="nucleotide sequence ID" value="XM_066773728.1"/>
</dbReference>
<feature type="compositionally biased region" description="Polar residues" evidence="1">
    <location>
        <begin position="1"/>
        <end position="10"/>
    </location>
</feature>
<comment type="caution">
    <text evidence="2">The sequence shown here is derived from an EMBL/GenBank/DDBJ whole genome shotgun (WGS) entry which is preliminary data.</text>
</comment>
<dbReference type="Proteomes" id="UP001430584">
    <property type="component" value="Unassembled WGS sequence"/>
</dbReference>
<evidence type="ECO:0000256" key="1">
    <source>
        <dbReference type="SAM" id="MobiDB-lite"/>
    </source>
</evidence>
<dbReference type="GeneID" id="92006331"/>
<accession>A0ABR3CSK0</accession>
<dbReference type="EMBL" id="JAJVCZ030000002">
    <property type="protein sequence ID" value="KAL0263266.1"/>
    <property type="molecule type" value="Genomic_DNA"/>
</dbReference>
<name>A0ABR3CSK0_9PEZI</name>
<proteinExistence type="predicted"/>
<keyword evidence="3" id="KW-1185">Reference proteome</keyword>
<protein>
    <submittedName>
        <fullName evidence="2">Uncharacterized protein</fullName>
    </submittedName>
</protein>
<evidence type="ECO:0000313" key="3">
    <source>
        <dbReference type="Proteomes" id="UP001430584"/>
    </source>
</evidence>